<name>A0ABD3T377_9LAMI</name>
<dbReference type="EMBL" id="JBJXBP010000005">
    <property type="protein sequence ID" value="KAL3830812.1"/>
    <property type="molecule type" value="Genomic_DNA"/>
</dbReference>
<feature type="region of interest" description="Disordered" evidence="1">
    <location>
        <begin position="34"/>
        <end position="74"/>
    </location>
</feature>
<sequence length="197" mass="21406">MQFIRAKINQLAMLKQQAEAANANAKKGLILNNIAPNGNNNNNNGGKKANPSQNMGFKPNPGAKMSEGKRGNDISSMMNLAGFHGNGAAATINPNGNGFQVQPNNVYPGLASGHNNNNPMMNMNGFQQYNNAMNLQNRQPQMMYNRSPFVPPSTGYYYNYGHGQVLPYSYNEPGHGYGDHTASHMFSDENPSSCSVM</sequence>
<organism evidence="2 3">
    <name type="scientific">Penstemon smallii</name>
    <dbReference type="NCBI Taxonomy" id="265156"/>
    <lineage>
        <taxon>Eukaryota</taxon>
        <taxon>Viridiplantae</taxon>
        <taxon>Streptophyta</taxon>
        <taxon>Embryophyta</taxon>
        <taxon>Tracheophyta</taxon>
        <taxon>Spermatophyta</taxon>
        <taxon>Magnoliopsida</taxon>
        <taxon>eudicotyledons</taxon>
        <taxon>Gunneridae</taxon>
        <taxon>Pentapetalae</taxon>
        <taxon>asterids</taxon>
        <taxon>lamiids</taxon>
        <taxon>Lamiales</taxon>
        <taxon>Plantaginaceae</taxon>
        <taxon>Cheloneae</taxon>
        <taxon>Penstemon</taxon>
    </lineage>
</organism>
<proteinExistence type="predicted"/>
<evidence type="ECO:0000313" key="2">
    <source>
        <dbReference type="EMBL" id="KAL3830812.1"/>
    </source>
</evidence>
<feature type="compositionally biased region" description="Low complexity" evidence="1">
    <location>
        <begin position="34"/>
        <end position="51"/>
    </location>
</feature>
<dbReference type="Proteomes" id="UP001634393">
    <property type="component" value="Unassembled WGS sequence"/>
</dbReference>
<dbReference type="AlphaFoldDB" id="A0ABD3T377"/>
<protein>
    <submittedName>
        <fullName evidence="2">Uncharacterized protein</fullName>
    </submittedName>
</protein>
<evidence type="ECO:0000313" key="3">
    <source>
        <dbReference type="Proteomes" id="UP001634393"/>
    </source>
</evidence>
<reference evidence="2 3" key="1">
    <citation type="submission" date="2024-12" db="EMBL/GenBank/DDBJ databases">
        <title>The unique morphological basis and parallel evolutionary history of personate flowers in Penstemon.</title>
        <authorList>
            <person name="Depatie T.H."/>
            <person name="Wessinger C.A."/>
        </authorList>
    </citation>
    <scope>NUCLEOTIDE SEQUENCE [LARGE SCALE GENOMIC DNA]</scope>
    <source>
        <strain evidence="2">WTNN_2</strain>
        <tissue evidence="2">Leaf</tissue>
    </source>
</reference>
<gene>
    <name evidence="2" type="ORF">ACJIZ3_019614</name>
</gene>
<accession>A0ABD3T377</accession>
<evidence type="ECO:0000256" key="1">
    <source>
        <dbReference type="SAM" id="MobiDB-lite"/>
    </source>
</evidence>
<keyword evidence="3" id="KW-1185">Reference proteome</keyword>
<comment type="caution">
    <text evidence="2">The sequence shown here is derived from an EMBL/GenBank/DDBJ whole genome shotgun (WGS) entry which is preliminary data.</text>
</comment>